<sequence>MTAASETQQVCTLLFSRTSNAGILASNMQFLIERESVFLALHLGDIFAAHVGQQDGPVEPELVVTKLLALVTGEARLLLKTQDFDVVDEFPLALDQQCEEAPVVLGGVKRETQYYNKAGKAAAQGPWDFVTRNMIAYARMDDGQARISWCSDSAFIAVSFAAQSGARELRVFLW</sequence>
<evidence type="ECO:0000313" key="1">
    <source>
        <dbReference type="EMBL" id="KAJ2803434.1"/>
    </source>
</evidence>
<dbReference type="EMBL" id="JANBUP010001809">
    <property type="protein sequence ID" value="KAJ2803434.1"/>
    <property type="molecule type" value="Genomic_DNA"/>
</dbReference>
<proteinExistence type="predicted"/>
<gene>
    <name evidence="1" type="primary">ELP1_4</name>
    <name evidence="1" type="ORF">H4S07_004457</name>
</gene>
<dbReference type="Proteomes" id="UP001140096">
    <property type="component" value="Unassembled WGS sequence"/>
</dbReference>
<organism evidence="1 2">
    <name type="scientific">Coemansia furcata</name>
    <dbReference type="NCBI Taxonomy" id="417177"/>
    <lineage>
        <taxon>Eukaryota</taxon>
        <taxon>Fungi</taxon>
        <taxon>Fungi incertae sedis</taxon>
        <taxon>Zoopagomycota</taxon>
        <taxon>Kickxellomycotina</taxon>
        <taxon>Kickxellomycetes</taxon>
        <taxon>Kickxellales</taxon>
        <taxon>Kickxellaceae</taxon>
        <taxon>Coemansia</taxon>
    </lineage>
</organism>
<name>A0ACC1LA67_9FUNG</name>
<keyword evidence="2" id="KW-1185">Reference proteome</keyword>
<reference evidence="1" key="1">
    <citation type="submission" date="2022-07" db="EMBL/GenBank/DDBJ databases">
        <title>Phylogenomic reconstructions and comparative analyses of Kickxellomycotina fungi.</title>
        <authorList>
            <person name="Reynolds N.K."/>
            <person name="Stajich J.E."/>
            <person name="Barry K."/>
            <person name="Grigoriev I.V."/>
            <person name="Crous P."/>
            <person name="Smith M.E."/>
        </authorList>
    </citation>
    <scope>NUCLEOTIDE SEQUENCE</scope>
    <source>
        <strain evidence="1">CBS 102833</strain>
    </source>
</reference>
<comment type="caution">
    <text evidence="1">The sequence shown here is derived from an EMBL/GenBank/DDBJ whole genome shotgun (WGS) entry which is preliminary data.</text>
</comment>
<protein>
    <submittedName>
        <fullName evidence="1">Elongator complex protein 1</fullName>
    </submittedName>
</protein>
<evidence type="ECO:0000313" key="2">
    <source>
        <dbReference type="Proteomes" id="UP001140096"/>
    </source>
</evidence>
<accession>A0ACC1LA67</accession>